<organism evidence="1 3">
    <name type="scientific">Paenibacillus macerans</name>
    <name type="common">Bacillus macerans</name>
    <dbReference type="NCBI Taxonomy" id="44252"/>
    <lineage>
        <taxon>Bacteria</taxon>
        <taxon>Bacillati</taxon>
        <taxon>Bacillota</taxon>
        <taxon>Bacilli</taxon>
        <taxon>Bacillales</taxon>
        <taxon>Paenibacillaceae</taxon>
        <taxon>Paenibacillus</taxon>
    </lineage>
</organism>
<evidence type="ECO:0000313" key="1">
    <source>
        <dbReference type="EMBL" id="KFN10317.1"/>
    </source>
</evidence>
<proteinExistence type="predicted"/>
<dbReference type="RefSeq" id="WP_036619887.1">
    <property type="nucleotide sequence ID" value="NZ_JAKOBR010000004.1"/>
</dbReference>
<accession>A0A090ZI59</accession>
<comment type="caution">
    <text evidence="1">The sequence shown here is derived from an EMBL/GenBank/DDBJ whole genome shotgun (WGS) entry which is preliminary data.</text>
</comment>
<dbReference type="InterPro" id="IPR025460">
    <property type="entry name" value="DUF4280"/>
</dbReference>
<evidence type="ECO:0000313" key="4">
    <source>
        <dbReference type="Proteomes" id="UP000442469"/>
    </source>
</evidence>
<dbReference type="Pfam" id="PF14107">
    <property type="entry name" value="DUF4280"/>
    <property type="match status" value="1"/>
</dbReference>
<dbReference type="HOGENOM" id="CLU_1276589_0_0_9"/>
<evidence type="ECO:0000313" key="3">
    <source>
        <dbReference type="Proteomes" id="UP000029278"/>
    </source>
</evidence>
<reference evidence="1 3" key="1">
    <citation type="submission" date="2014-04" db="EMBL/GenBank/DDBJ databases">
        <authorList>
            <person name="Bishop-Lilly K.A."/>
            <person name="Broomall S.M."/>
            <person name="Chain P.S."/>
            <person name="Chertkov O."/>
            <person name="Coyne S.R."/>
            <person name="Daligault H.E."/>
            <person name="Davenport K.W."/>
            <person name="Erkkila T."/>
            <person name="Frey K.G."/>
            <person name="Gibbons H.S."/>
            <person name="Gu W."/>
            <person name="Jaissle J."/>
            <person name="Johnson S.L."/>
            <person name="Koroleva G.I."/>
            <person name="Ladner J.T."/>
            <person name="Lo C.-C."/>
            <person name="Minogue T.D."/>
            <person name="Munk C."/>
            <person name="Palacios G.F."/>
            <person name="Redden C.L."/>
            <person name="Rosenzweig C.N."/>
            <person name="Scholz M.B."/>
            <person name="Teshima H."/>
            <person name="Xu Y."/>
        </authorList>
    </citation>
    <scope>NUCLEOTIDE SEQUENCE [LARGE SCALE GENOMIC DNA]</scope>
    <source>
        <strain evidence="1 3">8244</strain>
    </source>
</reference>
<dbReference type="GeneID" id="77011597"/>
<dbReference type="AlphaFoldDB" id="A0A090ZI59"/>
<dbReference type="Proteomes" id="UP000442469">
    <property type="component" value="Unassembled WGS sequence"/>
</dbReference>
<dbReference type="EMBL" id="WNZZ01000003">
    <property type="protein sequence ID" value="MUG21865.1"/>
    <property type="molecule type" value="Genomic_DNA"/>
</dbReference>
<sequence length="214" mass="23684">MSGTYNQAKLIMLSKARINELNTAWRDTETYITSGAYMQCSCGTHEEVLNRVTNNGVYINKNPMMTVRDCKVSTSRIKEGDKALEELEGNIDGNLYSFGYCRSDRHPAFIKGEQTAPGAYRGEVDYDVDSRTNIPGKFIYPCIPEFATSLSGPTADSSMCIQPEWQNGSKTVSIDGVPVLTSKSCLTCVKGGQITFLTNGMDMPPLEFVKHYVK</sequence>
<evidence type="ECO:0000313" key="2">
    <source>
        <dbReference type="EMBL" id="MUG21865.1"/>
    </source>
</evidence>
<dbReference type="Proteomes" id="UP000029278">
    <property type="component" value="Unassembled WGS sequence"/>
</dbReference>
<dbReference type="EMBL" id="JMQA01000018">
    <property type="protein sequence ID" value="KFN10317.1"/>
    <property type="molecule type" value="Genomic_DNA"/>
</dbReference>
<dbReference type="STRING" id="44252.DJ90_841"/>
<protein>
    <submittedName>
        <fullName evidence="2">DUF4280 domain-containing protein</fullName>
    </submittedName>
</protein>
<reference evidence="2 4" key="2">
    <citation type="submission" date="2019-11" db="EMBL/GenBank/DDBJ databases">
        <title>Draft genome sequences of five Paenibacillus species of dairy origin.</title>
        <authorList>
            <person name="Olajide A.M."/>
            <person name="Chen S."/>
            <person name="Lapointe G."/>
        </authorList>
    </citation>
    <scope>NUCLEOTIDE SEQUENCE [LARGE SCALE GENOMIC DNA]</scope>
    <source>
        <strain evidence="2 4">3CT49</strain>
    </source>
</reference>
<gene>
    <name evidence="1" type="ORF">DJ90_841</name>
    <name evidence="2" type="ORF">GNQ08_05400</name>
</gene>
<keyword evidence="3" id="KW-1185">Reference proteome</keyword>
<dbReference type="OrthoDB" id="2565645at2"/>
<name>A0A090ZI59_PAEMA</name>